<dbReference type="Gene3D" id="1.10.1420.10">
    <property type="match status" value="2"/>
</dbReference>
<dbReference type="InterPro" id="IPR045076">
    <property type="entry name" value="MutS"/>
</dbReference>
<feature type="region of interest" description="Disordered" evidence="15">
    <location>
        <begin position="118"/>
        <end position="157"/>
    </location>
</feature>
<evidence type="ECO:0000256" key="2">
    <source>
        <dbReference type="ARBA" id="ARBA00007094"/>
    </source>
</evidence>
<dbReference type="FunFam" id="3.40.1170.10:FF:000004">
    <property type="entry name" value="DNA mismatch repair protein"/>
    <property type="match status" value="1"/>
</dbReference>
<keyword evidence="8 14" id="KW-0234">DNA repair</keyword>
<accession>A0A9P7B3Y6</accession>
<comment type="caution">
    <text evidence="17">The sequence shown here is derived from an EMBL/GenBank/DDBJ whole genome shotgun (WGS) entry which is preliminary data.</text>
</comment>
<dbReference type="Gene3D" id="3.30.420.110">
    <property type="entry name" value="MutS, connector domain"/>
    <property type="match status" value="1"/>
</dbReference>
<protein>
    <recommendedName>
        <fullName evidence="3 13">DNA mismatch repair protein MSH3</fullName>
    </recommendedName>
    <alternativeName>
        <fullName evidence="3 13">DNA mismatch repair protein MSH3</fullName>
    </alternativeName>
    <alternativeName>
        <fullName evidence="12">MutS protein homolog 3</fullName>
    </alternativeName>
</protein>
<evidence type="ECO:0000256" key="7">
    <source>
        <dbReference type="ARBA" id="ARBA00023125"/>
    </source>
</evidence>
<dbReference type="Pfam" id="PF05190">
    <property type="entry name" value="MutS_IV"/>
    <property type="match status" value="1"/>
</dbReference>
<evidence type="ECO:0000259" key="16">
    <source>
        <dbReference type="PROSITE" id="PS00486"/>
    </source>
</evidence>
<dbReference type="Pfam" id="PF01624">
    <property type="entry name" value="MutS_I"/>
    <property type="match status" value="1"/>
</dbReference>
<evidence type="ECO:0000313" key="18">
    <source>
        <dbReference type="Proteomes" id="UP000777482"/>
    </source>
</evidence>
<dbReference type="PANTHER" id="PTHR11361">
    <property type="entry name" value="DNA MISMATCH REPAIR PROTEIN MUTS FAMILY MEMBER"/>
    <property type="match status" value="1"/>
</dbReference>
<dbReference type="Pfam" id="PF05188">
    <property type="entry name" value="MutS_II"/>
    <property type="match status" value="1"/>
</dbReference>
<keyword evidence="5 14" id="KW-0227">DNA damage</keyword>
<keyword evidence="9" id="KW-0539">Nucleus</keyword>
<dbReference type="PANTHER" id="PTHR11361:SF122">
    <property type="entry name" value="DNA MISMATCH REPAIR PROTEIN MSH3"/>
    <property type="match status" value="1"/>
</dbReference>
<evidence type="ECO:0000256" key="5">
    <source>
        <dbReference type="ARBA" id="ARBA00022763"/>
    </source>
</evidence>
<dbReference type="NCBIfam" id="NF003810">
    <property type="entry name" value="PRK05399.1"/>
    <property type="match status" value="1"/>
</dbReference>
<keyword evidence="18" id="KW-1185">Reference proteome</keyword>
<dbReference type="GO" id="GO:0005524">
    <property type="term" value="F:ATP binding"/>
    <property type="evidence" value="ECO:0007669"/>
    <property type="project" value="UniProtKB-UniRule"/>
</dbReference>
<dbReference type="GO" id="GO:0005634">
    <property type="term" value="C:nucleus"/>
    <property type="evidence" value="ECO:0007669"/>
    <property type="project" value="UniProtKB-SubCell"/>
</dbReference>
<dbReference type="SMART" id="SM00534">
    <property type="entry name" value="MUTSac"/>
    <property type="match status" value="1"/>
</dbReference>
<evidence type="ECO:0000313" key="17">
    <source>
        <dbReference type="EMBL" id="KAG0657288.1"/>
    </source>
</evidence>
<dbReference type="InterPro" id="IPR007860">
    <property type="entry name" value="DNA_mmatch_repair_MutS_con_dom"/>
</dbReference>
<feature type="domain" description="DNA mismatch repair proteins mutS family" evidence="16">
    <location>
        <begin position="1132"/>
        <end position="1148"/>
    </location>
</feature>
<feature type="region of interest" description="Disordered" evidence="15">
    <location>
        <begin position="275"/>
        <end position="314"/>
    </location>
</feature>
<dbReference type="SUPFAM" id="SSF48334">
    <property type="entry name" value="DNA repair protein MutS, domain III"/>
    <property type="match status" value="1"/>
</dbReference>
<evidence type="ECO:0000256" key="12">
    <source>
        <dbReference type="ARBA" id="ARBA00029792"/>
    </source>
</evidence>
<evidence type="ECO:0000256" key="6">
    <source>
        <dbReference type="ARBA" id="ARBA00022840"/>
    </source>
</evidence>
<evidence type="ECO:0000256" key="8">
    <source>
        <dbReference type="ARBA" id="ARBA00023204"/>
    </source>
</evidence>
<dbReference type="InterPro" id="IPR036187">
    <property type="entry name" value="DNA_mismatch_repair_MutS_sf"/>
</dbReference>
<dbReference type="PROSITE" id="PS00486">
    <property type="entry name" value="DNA_MISMATCH_REPAIR_2"/>
    <property type="match status" value="1"/>
</dbReference>
<comment type="function">
    <text evidence="10">Component of the post-replicative DNA mismatch repair system (MMR). Heterodimerizes with MSH2 to form MutS beta, which binds to DNA mismatches thereby initiating DNA repair. MSH3 provides substrate-binding and substrate specificity to the complex. When bound, the MutS beta heterodimer bends the DNA helix and shields approximately 20 base pairs. Acts mainly to repair insertion-deletion loops (IDLs) from 2 to 13 nucleotides in size, but can also repair base-base and single insertion-deletion mismatches that occur during replication. After mismatch binding, forms a ternary complex with the MutL alpha heterodimer, which is thought to be responsible for directing the downstream MMR events, including strand discrimination, excision, and resynthesis. ATP binding and hydrolysis play a pivotal role in mismatch repair functions.</text>
</comment>
<keyword evidence="7 14" id="KW-0238">DNA-binding</keyword>
<reference evidence="17 18" key="1">
    <citation type="submission" date="2020-11" db="EMBL/GenBank/DDBJ databases">
        <title>Kefir isolates.</title>
        <authorList>
            <person name="Marcisauskas S."/>
            <person name="Kim Y."/>
            <person name="Blasche S."/>
        </authorList>
    </citation>
    <scope>NUCLEOTIDE SEQUENCE [LARGE SCALE GENOMIC DNA]</scope>
    <source>
        <strain evidence="17 18">KR</strain>
    </source>
</reference>
<dbReference type="InterPro" id="IPR016151">
    <property type="entry name" value="DNA_mismatch_repair_MutS_N"/>
</dbReference>
<dbReference type="SUPFAM" id="SSF55271">
    <property type="entry name" value="DNA repair protein MutS, domain I"/>
    <property type="match status" value="1"/>
</dbReference>
<evidence type="ECO:0000256" key="13">
    <source>
        <dbReference type="ARBA" id="ARBA00073774"/>
    </source>
</evidence>
<evidence type="ECO:0000256" key="1">
    <source>
        <dbReference type="ARBA" id="ARBA00004123"/>
    </source>
</evidence>
<dbReference type="InterPro" id="IPR007861">
    <property type="entry name" value="DNA_mismatch_repair_MutS_clamp"/>
</dbReference>
<evidence type="ECO:0000256" key="10">
    <source>
        <dbReference type="ARBA" id="ARBA00025373"/>
    </source>
</evidence>
<dbReference type="InterPro" id="IPR027417">
    <property type="entry name" value="P-loop_NTPase"/>
</dbReference>
<dbReference type="OrthoDB" id="121051at2759"/>
<evidence type="ECO:0000256" key="14">
    <source>
        <dbReference type="RuleBase" id="RU003756"/>
    </source>
</evidence>
<dbReference type="InterPro" id="IPR007696">
    <property type="entry name" value="DNA_mismatch_repair_MutS_core"/>
</dbReference>
<dbReference type="Pfam" id="PF00488">
    <property type="entry name" value="MutS_V"/>
    <property type="match status" value="1"/>
</dbReference>
<dbReference type="Gene3D" id="3.40.50.300">
    <property type="entry name" value="P-loop containing nucleotide triphosphate hydrolases"/>
    <property type="match status" value="1"/>
</dbReference>
<keyword evidence="4 14" id="KW-0547">Nucleotide-binding</keyword>
<name>A0A9P7B3Y6_RHOMI</name>
<dbReference type="InterPro" id="IPR036678">
    <property type="entry name" value="MutS_con_dom_sf"/>
</dbReference>
<proteinExistence type="inferred from homology"/>
<dbReference type="GO" id="GO:0006312">
    <property type="term" value="P:mitotic recombination"/>
    <property type="evidence" value="ECO:0007669"/>
    <property type="project" value="TreeGrafter"/>
</dbReference>
<evidence type="ECO:0000256" key="15">
    <source>
        <dbReference type="SAM" id="MobiDB-lite"/>
    </source>
</evidence>
<comment type="subunit">
    <text evidence="11">Heterodimer consisting of MSH2-MSH3 (MutS beta). Forms a ternary complex with MutL alpha (MLH1-PMS1).</text>
</comment>
<organism evidence="17 18">
    <name type="scientific">Rhodotorula mucilaginosa</name>
    <name type="common">Yeast</name>
    <name type="synonym">Rhodotorula rubra</name>
    <dbReference type="NCBI Taxonomy" id="5537"/>
    <lineage>
        <taxon>Eukaryota</taxon>
        <taxon>Fungi</taxon>
        <taxon>Dikarya</taxon>
        <taxon>Basidiomycota</taxon>
        <taxon>Pucciniomycotina</taxon>
        <taxon>Microbotryomycetes</taxon>
        <taxon>Sporidiobolales</taxon>
        <taxon>Sporidiobolaceae</taxon>
        <taxon>Rhodotorula</taxon>
    </lineage>
</organism>
<dbReference type="InterPro" id="IPR000432">
    <property type="entry name" value="DNA_mismatch_repair_MutS_C"/>
</dbReference>
<dbReference type="GO" id="GO:0006298">
    <property type="term" value="P:mismatch repair"/>
    <property type="evidence" value="ECO:0007669"/>
    <property type="project" value="InterPro"/>
</dbReference>
<dbReference type="Pfam" id="PF05192">
    <property type="entry name" value="MutS_III"/>
    <property type="match status" value="1"/>
</dbReference>
<dbReference type="InterPro" id="IPR007695">
    <property type="entry name" value="DNA_mismatch_repair_MutS-lik_N"/>
</dbReference>
<sequence length="1298" mass="141159">MPVGDANETRLLPAHGAFFLASASSQASLARCAVARRAASEVLRGSAVCFCVSGSGGVDVGELEFAERGVVSGHEGSKPPDSFVLQSNALYLAHKLAVRSSSVTSSAGAQQTLSSFFKPATASQKRPPPDEVLILDSDDDDDQDAAPASAGARTLAGTSKKIKLEHDTRATQFSPIASTSELAPIAAATSPSSAKTPSASAKRIREFAYLEGKERAPRTTPSDADRARHDAFVKRLSLGPNLLQKRNSYLQKEHHLAAAEQDTDGVLRHHGAAAGMSSTNTEDLEEEEDEQEDSPSIDTSRSKGKGKAKEVAPSRLAKFAAKGKSSAASPGGDSVKYTPLEQQVLALRKANPGVLLIVEVGYKFRFFDEDARVASRILNIACFPQQHMLTASIPAHRLDVHVKRLLNAGYKVGIVRQQETAALKKASANRSAPFTRAVSALYTSATYVDELDSEPLAVPGSTATLVCIVEDAMGPSADAKVRIGLLSVAPSTGAVVYDEFEDGFMRAELETRLLHLQPSELLVQQDLSSKTTAIVKYLAGHAAAGVPDFETRIETIKKRPSLSKASTIVGEFYTAKRRAKAAQHAAQDHATEIVLTSSDDEEEEATDPHRRNGALSLRSFRLRPDSERGFLLPVGTDPLDLPKLVLVALASLIKHLEPFGLDRVFRHQSAFVPFASRAAMTLNGNTVSNLELLNNNTDFKENGSLVSILDRCKTAMGKRQLRRWVTKPLLSKELVEERLQAISEVHRNSASLTLSRIRDLLRHLPDLERGLSRIHFGRATPSELYRVLEAFQRVGRVFEEVDSPDEDQQAELGAGSLRQSAGGSLHSSLLLGIVKQLPRVRPIAESLLAQIDVKRARDNNKEHLQTDVSKYPELEAAKEGLAKAQAGMQDELVAARKVLRKPALQFTKVALEEFLLEVKIAEAKNIVPADWIKINSTKQAYRYRSPALQKRLEVLEQWQERVQAAADAAFQTFLQEVSSHYEQFRTAISALATADCVFSLAQVALANNWVRPEIADEVGIVDVVDARHPTIEEISPQPFVPNTIRFGGEHRKQMVLTGLNMGGKSSLSRSVALIAVLAQIGSYVPATQCRISLFDSIFTRMGAADDVARGRSTFMVELSETSEVLRLATARSLIILDELGRGTSTNDGQAIAAAVLEHLVAKESTCIFVTHYPALALVAKRYPDSVSVNHMACLETPREDGHADVTFLYRLADGLASASHGLNVARLAELPDRIIEVARVKGQELRRATEERTRQRQVSRLAEILKRTALLSAAKEGRGGSQEDKERLLDLCEAALAR</sequence>
<keyword evidence="6" id="KW-0067">ATP-binding</keyword>
<comment type="similarity">
    <text evidence="2">Belongs to the DNA mismatch repair MutS family. MSH3 subfamily.</text>
</comment>
<dbReference type="Proteomes" id="UP000777482">
    <property type="component" value="Unassembled WGS sequence"/>
</dbReference>
<feature type="compositionally biased region" description="Acidic residues" evidence="15">
    <location>
        <begin position="282"/>
        <end position="295"/>
    </location>
</feature>
<dbReference type="GO" id="GO:0030983">
    <property type="term" value="F:mismatched DNA binding"/>
    <property type="evidence" value="ECO:0007669"/>
    <property type="project" value="UniProtKB-UniRule"/>
</dbReference>
<evidence type="ECO:0000256" key="9">
    <source>
        <dbReference type="ARBA" id="ARBA00023242"/>
    </source>
</evidence>
<dbReference type="SUPFAM" id="SSF52540">
    <property type="entry name" value="P-loop containing nucleoside triphosphate hydrolases"/>
    <property type="match status" value="1"/>
</dbReference>
<dbReference type="EMBL" id="PUHQ01000083">
    <property type="protein sequence ID" value="KAG0657288.1"/>
    <property type="molecule type" value="Genomic_DNA"/>
</dbReference>
<comment type="subcellular location">
    <subcellularLocation>
        <location evidence="1">Nucleus</location>
    </subcellularLocation>
</comment>
<evidence type="ECO:0000256" key="3">
    <source>
        <dbReference type="ARBA" id="ARBA00022151"/>
    </source>
</evidence>
<dbReference type="Gene3D" id="3.40.1170.10">
    <property type="entry name" value="DNA repair protein MutS, domain I"/>
    <property type="match status" value="1"/>
</dbReference>
<dbReference type="SMART" id="SM00533">
    <property type="entry name" value="MUTSd"/>
    <property type="match status" value="1"/>
</dbReference>
<dbReference type="GO" id="GO:0140664">
    <property type="term" value="F:ATP-dependent DNA damage sensor activity"/>
    <property type="evidence" value="ECO:0007669"/>
    <property type="project" value="InterPro"/>
</dbReference>
<gene>
    <name evidence="17" type="primary">MSH3</name>
    <name evidence="17" type="ORF">C6P46_006572</name>
</gene>
<evidence type="ECO:0000256" key="11">
    <source>
        <dbReference type="ARBA" id="ARBA00025902"/>
    </source>
</evidence>
<evidence type="ECO:0000256" key="4">
    <source>
        <dbReference type="ARBA" id="ARBA00022741"/>
    </source>
</evidence>